<gene>
    <name evidence="2" type="ORF">ATO12_10310</name>
</gene>
<evidence type="ECO:0000256" key="1">
    <source>
        <dbReference type="SAM" id="SignalP"/>
    </source>
</evidence>
<evidence type="ECO:0000313" key="2">
    <source>
        <dbReference type="EMBL" id="EZH75108.1"/>
    </source>
</evidence>
<dbReference type="AlphaFoldDB" id="A0A023BZP0"/>
<dbReference type="OrthoDB" id="1159405at2"/>
<protein>
    <recommendedName>
        <fullName evidence="4">Lipoprotein</fullName>
    </recommendedName>
</protein>
<keyword evidence="1" id="KW-0732">Signal</keyword>
<proteinExistence type="predicted"/>
<sequence>MKRIKFIQILCITYVLLFTTSCEHEAEPVQPTLEETNNGEFAVFTFANGNKLQLIESDEEGDPVIIAIESGSEHNKMFIDFDTHSMLDIYLALTSEKIPVPKVLVDMSKSFQNQKLLEKRQIVPTMNIPVTIKMEGIPEVLLQKYPTNRGFCDGVSADYCVPDASTLIDEWKSGNKYRKIEGYTILLWDSGTAVPHMTVKFKYRKANGSWKENGKATHTVKRGYGKKVTYIGASKRKRGSWRYSDDVHEPVWYAHWRGWTDVRN</sequence>
<accession>A0A023BZP0</accession>
<dbReference type="EMBL" id="AQRA01000002">
    <property type="protein sequence ID" value="EZH75108.1"/>
    <property type="molecule type" value="Genomic_DNA"/>
</dbReference>
<evidence type="ECO:0008006" key="4">
    <source>
        <dbReference type="Google" id="ProtNLM"/>
    </source>
</evidence>
<dbReference type="RefSeq" id="WP_034240275.1">
    <property type="nucleotide sequence ID" value="NZ_AQRA01000002.1"/>
</dbReference>
<evidence type="ECO:0000313" key="3">
    <source>
        <dbReference type="Proteomes" id="UP000023541"/>
    </source>
</evidence>
<reference evidence="2 3" key="1">
    <citation type="submission" date="2014-04" db="EMBL/GenBank/DDBJ databases">
        <title>Aquimarina sp. 22II-S11-z7 Genome Sequencing.</title>
        <authorList>
            <person name="Lai Q."/>
        </authorList>
    </citation>
    <scope>NUCLEOTIDE SEQUENCE [LARGE SCALE GENOMIC DNA]</scope>
    <source>
        <strain evidence="2 3">22II-S11-z7</strain>
    </source>
</reference>
<name>A0A023BZP0_9FLAO</name>
<dbReference type="eggNOG" id="ENOG503120Z">
    <property type="taxonomic scope" value="Bacteria"/>
</dbReference>
<feature type="chain" id="PRO_5001512108" description="Lipoprotein" evidence="1">
    <location>
        <begin position="27"/>
        <end position="264"/>
    </location>
</feature>
<keyword evidence="3" id="KW-1185">Reference proteome</keyword>
<organism evidence="2 3">
    <name type="scientific">Aquimarina atlantica</name>
    <dbReference type="NCBI Taxonomy" id="1317122"/>
    <lineage>
        <taxon>Bacteria</taxon>
        <taxon>Pseudomonadati</taxon>
        <taxon>Bacteroidota</taxon>
        <taxon>Flavobacteriia</taxon>
        <taxon>Flavobacteriales</taxon>
        <taxon>Flavobacteriaceae</taxon>
        <taxon>Aquimarina</taxon>
    </lineage>
</organism>
<comment type="caution">
    <text evidence="2">The sequence shown here is derived from an EMBL/GenBank/DDBJ whole genome shotgun (WGS) entry which is preliminary data.</text>
</comment>
<dbReference type="Proteomes" id="UP000023541">
    <property type="component" value="Unassembled WGS sequence"/>
</dbReference>
<feature type="signal peptide" evidence="1">
    <location>
        <begin position="1"/>
        <end position="26"/>
    </location>
</feature>
<dbReference type="PROSITE" id="PS51257">
    <property type="entry name" value="PROKAR_LIPOPROTEIN"/>
    <property type="match status" value="1"/>
</dbReference>